<evidence type="ECO:0000313" key="2">
    <source>
        <dbReference type="Proteomes" id="UP000318571"/>
    </source>
</evidence>
<organism evidence="1 2">
    <name type="scientific">Tigriopus californicus</name>
    <name type="common">Marine copepod</name>
    <dbReference type="NCBI Taxonomy" id="6832"/>
    <lineage>
        <taxon>Eukaryota</taxon>
        <taxon>Metazoa</taxon>
        <taxon>Ecdysozoa</taxon>
        <taxon>Arthropoda</taxon>
        <taxon>Crustacea</taxon>
        <taxon>Multicrustacea</taxon>
        <taxon>Hexanauplia</taxon>
        <taxon>Copepoda</taxon>
        <taxon>Harpacticoida</taxon>
        <taxon>Harpacticidae</taxon>
        <taxon>Tigriopus</taxon>
    </lineage>
</organism>
<dbReference type="InterPro" id="IPR036706">
    <property type="entry name" value="VOMI_sf"/>
</dbReference>
<dbReference type="AlphaFoldDB" id="A0A553PTB1"/>
<dbReference type="InterPro" id="IPR005515">
    <property type="entry name" value="VOMI"/>
</dbReference>
<proteinExistence type="predicted"/>
<gene>
    <name evidence="1" type="ORF">TCAL_15544</name>
</gene>
<dbReference type="Gene3D" id="2.100.10.20">
    <property type="entry name" value="Vitelline membrane outer layer protein I (VOMI)"/>
    <property type="match status" value="1"/>
</dbReference>
<dbReference type="SUPFAM" id="SSF51092">
    <property type="entry name" value="Vitelline membrane outer protein-I (VMO-I)"/>
    <property type="match status" value="1"/>
</dbReference>
<comment type="caution">
    <text evidence="1">The sequence shown here is derived from an EMBL/GenBank/DDBJ whole genome shotgun (WGS) entry which is preliminary data.</text>
</comment>
<protein>
    <submittedName>
        <fullName evidence="1">Uncharacterized protein</fullName>
    </submittedName>
</protein>
<dbReference type="Proteomes" id="UP000318571">
    <property type="component" value="Chromosome 12"/>
</dbReference>
<reference evidence="1 2" key="1">
    <citation type="journal article" date="2018" name="Nat. Ecol. Evol.">
        <title>Genomic signatures of mitonuclear coevolution across populations of Tigriopus californicus.</title>
        <authorList>
            <person name="Barreto F.S."/>
            <person name="Watson E.T."/>
            <person name="Lima T.G."/>
            <person name="Willett C.S."/>
            <person name="Edmands S."/>
            <person name="Li W."/>
            <person name="Burton R.S."/>
        </authorList>
    </citation>
    <scope>NUCLEOTIDE SEQUENCE [LARGE SCALE GENOMIC DNA]</scope>
    <source>
        <strain evidence="1 2">San Diego</strain>
    </source>
</reference>
<dbReference type="Pfam" id="PF03762">
    <property type="entry name" value="VOMI"/>
    <property type="match status" value="1"/>
</dbReference>
<name>A0A553PTB1_TIGCA</name>
<sequence length="238" mass="26434">MCLNPVCGWLLKIFEAQDGSISTVTLIDGDGGPPIPNRTRCVQVSLPDNSNAPKSYGSCSTLWDWSNCSIDFEASSSMSSEYCSPALKEIRCRQQNGFFNFCGRKVCTVLVVSNHGIGDLGVWDYCPNSRQVTQFQIKSAPKSGLTGVKMVCNDPERTEITSHAWNEDSFSNEYLTCPEGYTKIRTRWQTNGGAFVDDHGLTCFELFCQSTQLWQTPFCNESNIDPLETRTLDCPSGQ</sequence>
<accession>A0A553PTB1</accession>
<dbReference type="EMBL" id="VCGU01000001">
    <property type="protein sequence ID" value="TRY80915.1"/>
    <property type="molecule type" value="Genomic_DNA"/>
</dbReference>
<feature type="non-terminal residue" evidence="1">
    <location>
        <position position="238"/>
    </location>
</feature>
<evidence type="ECO:0000313" key="1">
    <source>
        <dbReference type="EMBL" id="TRY80915.1"/>
    </source>
</evidence>
<keyword evidence="2" id="KW-1185">Reference proteome</keyword>